<dbReference type="Proteomes" id="UP001500307">
    <property type="component" value="Unassembled WGS sequence"/>
</dbReference>
<accession>A0ABP8SAD2</accession>
<comment type="caution">
    <text evidence="2">The sequence shown here is derived from an EMBL/GenBank/DDBJ whole genome shotgun (WGS) entry which is preliminary data.</text>
</comment>
<name>A0ABP8SAD2_9ACTN</name>
<feature type="compositionally biased region" description="Low complexity" evidence="1">
    <location>
        <begin position="49"/>
        <end position="58"/>
    </location>
</feature>
<dbReference type="EMBL" id="BAABGU010000003">
    <property type="protein sequence ID" value="GAA4564018.1"/>
    <property type="molecule type" value="Genomic_DNA"/>
</dbReference>
<evidence type="ECO:0000313" key="3">
    <source>
        <dbReference type="Proteomes" id="UP001500307"/>
    </source>
</evidence>
<feature type="region of interest" description="Disordered" evidence="1">
    <location>
        <begin position="14"/>
        <end position="76"/>
    </location>
</feature>
<evidence type="ECO:0000256" key="1">
    <source>
        <dbReference type="SAM" id="MobiDB-lite"/>
    </source>
</evidence>
<feature type="compositionally biased region" description="Basic and acidic residues" evidence="1">
    <location>
        <begin position="62"/>
        <end position="74"/>
    </location>
</feature>
<protein>
    <submittedName>
        <fullName evidence="2">Uncharacterized protein</fullName>
    </submittedName>
</protein>
<gene>
    <name evidence="2" type="ORF">GCM10023176_09240</name>
</gene>
<proteinExistence type="predicted"/>
<keyword evidence="3" id="KW-1185">Reference proteome</keyword>
<reference evidence="3" key="1">
    <citation type="journal article" date="2019" name="Int. J. Syst. Evol. Microbiol.">
        <title>The Global Catalogue of Microorganisms (GCM) 10K type strain sequencing project: providing services to taxonomists for standard genome sequencing and annotation.</title>
        <authorList>
            <consortium name="The Broad Institute Genomics Platform"/>
            <consortium name="The Broad Institute Genome Sequencing Center for Infectious Disease"/>
            <person name="Wu L."/>
            <person name="Ma J."/>
        </authorList>
    </citation>
    <scope>NUCLEOTIDE SEQUENCE [LARGE SCALE GENOMIC DNA]</scope>
    <source>
        <strain evidence="3">JCM 3175</strain>
    </source>
</reference>
<organism evidence="2 3">
    <name type="scientific">Micromonospora coerulea</name>
    <dbReference type="NCBI Taxonomy" id="47856"/>
    <lineage>
        <taxon>Bacteria</taxon>
        <taxon>Bacillati</taxon>
        <taxon>Actinomycetota</taxon>
        <taxon>Actinomycetes</taxon>
        <taxon>Micromonosporales</taxon>
        <taxon>Micromonosporaceae</taxon>
        <taxon>Micromonospora</taxon>
    </lineage>
</organism>
<evidence type="ECO:0000313" key="2">
    <source>
        <dbReference type="EMBL" id="GAA4564018.1"/>
    </source>
</evidence>
<sequence>MLGVPAVAQVEAERAGDVLRQLGMPARDPPGQVLRRREAHGGPSPPRSPSSQGPRQSGETNSPDRGEPSARPREANTAQLLAYAALTGVDGWLAPSWLDVGADLLVAAGRRVDRYGGVTGVSGAPDFERPGTSPEPQAFHLLAHAALAQAAVSSAR</sequence>